<keyword evidence="2" id="KW-0813">Transport</keyword>
<evidence type="ECO:0000256" key="3">
    <source>
        <dbReference type="ARBA" id="ARBA00022483"/>
    </source>
</evidence>
<evidence type="ECO:0000313" key="5">
    <source>
        <dbReference type="Proteomes" id="UP000541444"/>
    </source>
</evidence>
<comment type="caution">
    <text evidence="4">The sequence shown here is derived from an EMBL/GenBank/DDBJ whole genome shotgun (WGS) entry which is preliminary data.</text>
</comment>
<accession>A0A7J7NQJ6</accession>
<dbReference type="InterPro" id="IPR016159">
    <property type="entry name" value="Cullin_repeat-like_dom_sf"/>
</dbReference>
<dbReference type="EMBL" id="JACGCM010000658">
    <property type="protein sequence ID" value="KAF6169465.1"/>
    <property type="molecule type" value="Genomic_DNA"/>
</dbReference>
<evidence type="ECO:0000313" key="4">
    <source>
        <dbReference type="EMBL" id="KAF6169465.1"/>
    </source>
</evidence>
<dbReference type="GO" id="GO:0006893">
    <property type="term" value="P:Golgi to plasma membrane transport"/>
    <property type="evidence" value="ECO:0007669"/>
    <property type="project" value="TreeGrafter"/>
</dbReference>
<dbReference type="PANTHER" id="PTHR21426">
    <property type="entry name" value="EXOCYST COMPLEX COMPONENT 8"/>
    <property type="match status" value="1"/>
</dbReference>
<reference evidence="4 5" key="1">
    <citation type="journal article" date="2020" name="IScience">
        <title>Genome Sequencing of the Endangered Kingdonia uniflora (Circaeasteraceae, Ranunculales) Reveals Potential Mechanisms of Evolutionary Specialization.</title>
        <authorList>
            <person name="Sun Y."/>
            <person name="Deng T."/>
            <person name="Zhang A."/>
            <person name="Moore M.J."/>
            <person name="Landis J.B."/>
            <person name="Lin N."/>
            <person name="Zhang H."/>
            <person name="Zhang X."/>
            <person name="Huang J."/>
            <person name="Zhang X."/>
            <person name="Sun H."/>
            <person name="Wang H."/>
        </authorList>
    </citation>
    <scope>NUCLEOTIDE SEQUENCE [LARGE SCALE GENOMIC DNA]</scope>
    <source>
        <strain evidence="4">TB1705</strain>
        <tissue evidence="4">Leaf</tissue>
    </source>
</reference>
<keyword evidence="3" id="KW-0268">Exocytosis</keyword>
<name>A0A7J7NQJ6_9MAGN</name>
<dbReference type="Proteomes" id="UP000541444">
    <property type="component" value="Unassembled WGS sequence"/>
</dbReference>
<sequence>MLEDQLVEITEQPSVNIYELKNALSALLQLGKGPLSQQLLLKAYGSRLLKKIDGFLPSCSIYEETYPVTLSKLNARIFNNFTDDKRIWLDIW</sequence>
<dbReference type="GO" id="GO:0006887">
    <property type="term" value="P:exocytosis"/>
    <property type="evidence" value="ECO:0007669"/>
    <property type="project" value="UniProtKB-KW"/>
</dbReference>
<dbReference type="PANTHER" id="PTHR21426:SF2">
    <property type="entry name" value="EXOCYST COMPLEX COMPONENT EXO84C"/>
    <property type="match status" value="1"/>
</dbReference>
<proteinExistence type="inferred from homology"/>
<dbReference type="AlphaFoldDB" id="A0A7J7NQJ6"/>
<gene>
    <name evidence="4" type="ORF">GIB67_004746</name>
</gene>
<dbReference type="OrthoDB" id="1727185at2759"/>
<dbReference type="GO" id="GO:0000145">
    <property type="term" value="C:exocyst"/>
    <property type="evidence" value="ECO:0007669"/>
    <property type="project" value="InterPro"/>
</dbReference>
<evidence type="ECO:0000256" key="2">
    <source>
        <dbReference type="ARBA" id="ARBA00022448"/>
    </source>
</evidence>
<organism evidence="4 5">
    <name type="scientific">Kingdonia uniflora</name>
    <dbReference type="NCBI Taxonomy" id="39325"/>
    <lineage>
        <taxon>Eukaryota</taxon>
        <taxon>Viridiplantae</taxon>
        <taxon>Streptophyta</taxon>
        <taxon>Embryophyta</taxon>
        <taxon>Tracheophyta</taxon>
        <taxon>Spermatophyta</taxon>
        <taxon>Magnoliopsida</taxon>
        <taxon>Ranunculales</taxon>
        <taxon>Circaeasteraceae</taxon>
        <taxon>Kingdonia</taxon>
    </lineage>
</organism>
<evidence type="ECO:0000256" key="1">
    <source>
        <dbReference type="ARBA" id="ARBA00007210"/>
    </source>
</evidence>
<keyword evidence="5" id="KW-1185">Reference proteome</keyword>
<dbReference type="InterPro" id="IPR033961">
    <property type="entry name" value="Exo84"/>
</dbReference>
<comment type="similarity">
    <text evidence="1">Belongs to the EXO84 family.</text>
</comment>
<dbReference type="GO" id="GO:0008104">
    <property type="term" value="P:intracellular protein localization"/>
    <property type="evidence" value="ECO:0007669"/>
    <property type="project" value="TreeGrafter"/>
</dbReference>
<protein>
    <submittedName>
        <fullName evidence="4">Uncharacterized protein</fullName>
    </submittedName>
</protein>
<dbReference type="SUPFAM" id="SSF74788">
    <property type="entry name" value="Cullin repeat-like"/>
    <property type="match status" value="1"/>
</dbReference>